<dbReference type="Proteomes" id="UP001527202">
    <property type="component" value="Unassembled WGS sequence"/>
</dbReference>
<feature type="transmembrane region" description="Helical" evidence="2">
    <location>
        <begin position="94"/>
        <end position="114"/>
    </location>
</feature>
<dbReference type="Proteomes" id="UP000288943">
    <property type="component" value="Chromosome"/>
</dbReference>
<evidence type="ECO:0000256" key="2">
    <source>
        <dbReference type="SAM" id="Phobius"/>
    </source>
</evidence>
<dbReference type="PANTHER" id="PTHR43032:SF4">
    <property type="entry name" value="OXIDOREDUCTASE MOLYBDOPTERIN-BINDING DOMAIN-CONTAINING PROTEIN"/>
    <property type="match status" value="1"/>
</dbReference>
<dbReference type="SUPFAM" id="SSF56524">
    <property type="entry name" value="Oxidoreductase molybdopterin-binding domain"/>
    <property type="match status" value="1"/>
</dbReference>
<keyword evidence="7" id="KW-1185">Reference proteome</keyword>
<feature type="transmembrane region" description="Helical" evidence="2">
    <location>
        <begin position="223"/>
        <end position="242"/>
    </location>
</feature>
<reference evidence="4 7" key="2">
    <citation type="submission" date="2022-05" db="EMBL/GenBank/DDBJ databases">
        <title>Genome Sequencing of Bee-Associated Microbes.</title>
        <authorList>
            <person name="Dunlap C."/>
        </authorList>
    </citation>
    <scope>NUCLEOTIDE SEQUENCE [LARGE SCALE GENOMIC DNA]</scope>
    <source>
        <strain evidence="4 7">NRRL B-23120</strain>
    </source>
</reference>
<dbReference type="SUPFAM" id="SSF81342">
    <property type="entry name" value="Transmembrane di-heme cytochromes"/>
    <property type="match status" value="1"/>
</dbReference>
<proteinExistence type="predicted"/>
<evidence type="ECO:0000313" key="7">
    <source>
        <dbReference type="Proteomes" id="UP001527202"/>
    </source>
</evidence>
<dbReference type="Gene3D" id="3.90.420.10">
    <property type="entry name" value="Oxidoreductase, molybdopterin-binding domain"/>
    <property type="match status" value="1"/>
</dbReference>
<protein>
    <submittedName>
        <fullName evidence="4 5">Oxidoreductase</fullName>
    </submittedName>
</protein>
<dbReference type="GO" id="GO:0016020">
    <property type="term" value="C:membrane"/>
    <property type="evidence" value="ECO:0007669"/>
    <property type="project" value="InterPro"/>
</dbReference>
<keyword evidence="2" id="KW-1133">Transmembrane helix</keyword>
<evidence type="ECO:0000256" key="1">
    <source>
        <dbReference type="SAM" id="MobiDB-lite"/>
    </source>
</evidence>
<feature type="transmembrane region" description="Helical" evidence="2">
    <location>
        <begin position="126"/>
        <end position="145"/>
    </location>
</feature>
<evidence type="ECO:0000313" key="5">
    <source>
        <dbReference type="EMBL" id="QAV21582.1"/>
    </source>
</evidence>
<dbReference type="KEGG" id="pchi:PC41400_29580"/>
<dbReference type="EMBL" id="JAMDMJ010000017">
    <property type="protein sequence ID" value="MCY9597077.1"/>
    <property type="molecule type" value="Genomic_DNA"/>
</dbReference>
<dbReference type="InterPro" id="IPR016174">
    <property type="entry name" value="Di-haem_cyt_TM"/>
</dbReference>
<dbReference type="InterPro" id="IPR000572">
    <property type="entry name" value="OxRdtase_Mopterin-bd_dom"/>
</dbReference>
<dbReference type="OrthoDB" id="9778777at2"/>
<feature type="transmembrane region" description="Helical" evidence="2">
    <location>
        <begin position="56"/>
        <end position="74"/>
    </location>
</feature>
<gene>
    <name evidence="4" type="ORF">M5X16_15045</name>
    <name evidence="5" type="ORF">PC41400_29580</name>
</gene>
<evidence type="ECO:0000313" key="6">
    <source>
        <dbReference type="Proteomes" id="UP000288943"/>
    </source>
</evidence>
<evidence type="ECO:0000313" key="4">
    <source>
        <dbReference type="EMBL" id="MCY9597077.1"/>
    </source>
</evidence>
<feature type="transmembrane region" description="Helical" evidence="2">
    <location>
        <begin position="21"/>
        <end position="44"/>
    </location>
</feature>
<dbReference type="RefSeq" id="WP_042235151.1">
    <property type="nucleotide sequence ID" value="NZ_CP026520.1"/>
</dbReference>
<dbReference type="AlphaFoldDB" id="A0A410X4N7"/>
<feature type="compositionally biased region" description="Low complexity" evidence="1">
    <location>
        <begin position="157"/>
        <end position="182"/>
    </location>
</feature>
<dbReference type="EMBL" id="CP026520">
    <property type="protein sequence ID" value="QAV21582.1"/>
    <property type="molecule type" value="Genomic_DNA"/>
</dbReference>
<sequence>MERKNNWLSAGFGKKLNRLHAWNAWVTLALALTGIVLSIGWIRGDLGALRVALKQGHIWLGVLSIFLLALYVPLLPKHLGQLRKRRKAGQQGNLAGVLVFTAGWIVSGVILWQFRSLPPVWSNTALFVHDAFTWVGVPYLLYHSITRSRWVKKRSAGRPASASAPSPPARAAEAARPQADAPQPILRADTGAIFRDETRDAGGAAEQPSAWSDSLGRRMTRGAFLKLGAAAALAVVIGPSFVRWARGNLFGGGGLEEAVRADANRMLPAPVPLAESSPPVGGGAKGDFRIYTVTEIPAFSSDNWAFSVSGMVDKPLRFTWEELQQVERLVQVSDFHCVTGWSVNSVTWEGIRLSELLRQAGVRPGAGFVKFISGDGVYTDCLSLEQARMDEVLVALLMDGKPIPQKLGGPVRLIVPSMYAYKSVKWLQSIELIRDEHIGYWEVRGYDKDAWVPASRLKKGV</sequence>
<dbReference type="InterPro" id="IPR036374">
    <property type="entry name" value="OxRdtase_Mopterin-bd_sf"/>
</dbReference>
<evidence type="ECO:0000259" key="3">
    <source>
        <dbReference type="Pfam" id="PF00174"/>
    </source>
</evidence>
<feature type="region of interest" description="Disordered" evidence="1">
    <location>
        <begin position="156"/>
        <end position="182"/>
    </location>
</feature>
<keyword evidence="2" id="KW-0812">Transmembrane</keyword>
<keyword evidence="2" id="KW-0472">Membrane</keyword>
<name>A0A410X4N7_9BACL</name>
<dbReference type="GO" id="GO:0022904">
    <property type="term" value="P:respiratory electron transport chain"/>
    <property type="evidence" value="ECO:0007669"/>
    <property type="project" value="InterPro"/>
</dbReference>
<feature type="domain" description="Oxidoreductase molybdopterin-binding" evidence="3">
    <location>
        <begin position="295"/>
        <end position="441"/>
    </location>
</feature>
<organism evidence="5 6">
    <name type="scientific">Paenibacillus chitinolyticus</name>
    <dbReference type="NCBI Taxonomy" id="79263"/>
    <lineage>
        <taxon>Bacteria</taxon>
        <taxon>Bacillati</taxon>
        <taxon>Bacillota</taxon>
        <taxon>Bacilli</taxon>
        <taxon>Bacillales</taxon>
        <taxon>Paenibacillaceae</taxon>
        <taxon>Paenibacillus</taxon>
    </lineage>
</organism>
<accession>A0A410X4N7</accession>
<dbReference type="GeneID" id="95378948"/>
<reference evidence="5 6" key="1">
    <citation type="submission" date="2018-01" db="EMBL/GenBank/DDBJ databases">
        <title>The whole genome sequencing and assembly of Paenibacillus chitinolyticus KCCM 41400 strain.</title>
        <authorList>
            <person name="Kim J.-Y."/>
            <person name="Park M.-K."/>
            <person name="Lee Y.-J."/>
            <person name="Yi H."/>
            <person name="Bahn Y.-S."/>
            <person name="Kim J.F."/>
            <person name="Lee D.-W."/>
        </authorList>
    </citation>
    <scope>NUCLEOTIDE SEQUENCE [LARGE SCALE GENOMIC DNA]</scope>
    <source>
        <strain evidence="5 6">KCCM 41400</strain>
    </source>
</reference>
<dbReference type="Pfam" id="PF00174">
    <property type="entry name" value="Oxidored_molyb"/>
    <property type="match status" value="1"/>
</dbReference>
<dbReference type="PANTHER" id="PTHR43032">
    <property type="entry name" value="PROTEIN-METHIONINE-SULFOXIDE REDUCTASE"/>
    <property type="match status" value="1"/>
</dbReference>